<name>A0ABM1IJP5_POLDO</name>
<reference evidence="2" key="1">
    <citation type="submission" date="2025-08" db="UniProtKB">
        <authorList>
            <consortium name="RefSeq"/>
        </authorList>
    </citation>
    <scope>IDENTIFICATION</scope>
    <source>
        <tissue evidence="2">Whole body</tissue>
    </source>
</reference>
<evidence type="ECO:0000313" key="2">
    <source>
        <dbReference type="RefSeq" id="XP_015180432.1"/>
    </source>
</evidence>
<dbReference type="GeneID" id="107068499"/>
<dbReference type="Pfam" id="PF03392">
    <property type="entry name" value="OS-D"/>
    <property type="match status" value="1"/>
</dbReference>
<dbReference type="InterPro" id="IPR005055">
    <property type="entry name" value="A10/PebIII"/>
</dbReference>
<dbReference type="PANTHER" id="PTHR11257">
    <property type="entry name" value="CHEMOSENSORY PROTEIN-RELATED"/>
    <property type="match status" value="1"/>
</dbReference>
<sequence>MTLRRSISLKVLRLKLVEQFDYFLPTISTHWLCNHESMQFISVFCVIFAIFEFAIGSVEEPYPDLYDQVDVDAIFKSERLLNQYIQCIIDEGPCTADARSFKQILPDILVTQCARCNDFHKKIARNVFQIKEKKPDLWVKIQRKYDPGNIYLPKLEEVVKY</sequence>
<dbReference type="Proteomes" id="UP000694924">
    <property type="component" value="Unplaced"/>
</dbReference>
<protein>
    <submittedName>
        <fullName evidence="2">Ejaculatory bulb-specific protein 3-like</fullName>
    </submittedName>
</protein>
<dbReference type="Gene3D" id="1.10.2080.10">
    <property type="entry name" value="Insect odorant-binding protein A10/Ejaculatory bulb-specific protein 3"/>
    <property type="match status" value="1"/>
</dbReference>
<accession>A0ABM1IJP5</accession>
<proteinExistence type="predicted"/>
<dbReference type="PANTHER" id="PTHR11257:SF13">
    <property type="entry name" value="GEO07322P1"/>
    <property type="match status" value="1"/>
</dbReference>
<dbReference type="InterPro" id="IPR036682">
    <property type="entry name" value="OS_D_A10/PebIII_sf"/>
</dbReference>
<evidence type="ECO:0000313" key="1">
    <source>
        <dbReference type="Proteomes" id="UP000694924"/>
    </source>
</evidence>
<organism evidence="1 2">
    <name type="scientific">Polistes dominula</name>
    <name type="common">European paper wasp</name>
    <name type="synonym">Vespa dominula</name>
    <dbReference type="NCBI Taxonomy" id="743375"/>
    <lineage>
        <taxon>Eukaryota</taxon>
        <taxon>Metazoa</taxon>
        <taxon>Ecdysozoa</taxon>
        <taxon>Arthropoda</taxon>
        <taxon>Hexapoda</taxon>
        <taxon>Insecta</taxon>
        <taxon>Pterygota</taxon>
        <taxon>Neoptera</taxon>
        <taxon>Endopterygota</taxon>
        <taxon>Hymenoptera</taxon>
        <taxon>Apocrita</taxon>
        <taxon>Aculeata</taxon>
        <taxon>Vespoidea</taxon>
        <taxon>Vespidae</taxon>
        <taxon>Polistinae</taxon>
        <taxon>Polistini</taxon>
        <taxon>Polistes</taxon>
    </lineage>
</organism>
<dbReference type="SUPFAM" id="SSF100910">
    <property type="entry name" value="Chemosensory protein Csp2"/>
    <property type="match status" value="1"/>
</dbReference>
<keyword evidence="1" id="KW-1185">Reference proteome</keyword>
<dbReference type="RefSeq" id="XP_015180432.1">
    <property type="nucleotide sequence ID" value="XM_015324946.1"/>
</dbReference>
<gene>
    <name evidence="2" type="primary">LOC107068499</name>
</gene>